<keyword evidence="6" id="KW-1185">Reference proteome</keyword>
<dbReference type="InterPro" id="IPR006342">
    <property type="entry name" value="FkbM_mtfrase"/>
</dbReference>
<evidence type="ECO:0000313" key="6">
    <source>
        <dbReference type="Proteomes" id="UP000048926"/>
    </source>
</evidence>
<dbReference type="InterPro" id="IPR011004">
    <property type="entry name" value="Trimer_LpxA-like_sf"/>
</dbReference>
<dbReference type="AlphaFoldDB" id="A0A0M6Y7K5"/>
<evidence type="ECO:0000259" key="4">
    <source>
        <dbReference type="Pfam" id="PF05050"/>
    </source>
</evidence>
<dbReference type="Pfam" id="PF05050">
    <property type="entry name" value="Methyltransf_21"/>
    <property type="match status" value="1"/>
</dbReference>
<sequence length="460" mass="50687">MKITSVVNKKDDNNNEIVFVGNAEMKRAEIIFKEKNSTVVIGHDCILRDARIYVGKNSNVNIGDQSTIDGEIFVGAYSSVKIGKSLSVTHNLKIRAVESTSVEIGDDCLLASNTSIRTNDGHPLYSTITHERINQSKDIKIGDHVWIGDEAKIYKGVNIGDASIIGACSIVTKDVERNTLVAGIPAKVIKKNITWEHSTGLKTEKYYDNKKIVSVQSAHERTKKISKVEHALGEEFIIRGVDLAVPNNLLTPAIRKSIENGTYEGMEARQLPRYIKEGERLLEFGAGLGFISAYCASLVNLESCVVVEANPKLIPVIAENHRRNDVKSHVINAVALSDDAELWQKVDQNGEIPFYVTENFWGASLVAQENAIEVTSVPAISVEQLIAEYQPTLIVCDIEGGEIDLLDRADLSSVRHISFEVHKSVIGLKGISKIIDVLRRSGLFYDPDFSMGQVIVFSRG</sequence>
<feature type="domain" description="Methyltransferase FkbM" evidence="4">
    <location>
        <begin position="294"/>
        <end position="424"/>
    </location>
</feature>
<dbReference type="InterPro" id="IPR018357">
    <property type="entry name" value="Hexapep_transf_CS"/>
</dbReference>
<evidence type="ECO:0000313" key="5">
    <source>
        <dbReference type="EMBL" id="CTQ45379.1"/>
    </source>
</evidence>
<dbReference type="Proteomes" id="UP000048926">
    <property type="component" value="Unassembled WGS sequence"/>
</dbReference>
<dbReference type="EC" id="2.3.1.18" evidence="5"/>
<dbReference type="Gene3D" id="3.40.50.150">
    <property type="entry name" value="Vaccinia Virus protein VP39"/>
    <property type="match status" value="1"/>
</dbReference>
<dbReference type="InterPro" id="IPR051159">
    <property type="entry name" value="Hexapeptide_acetyltransf"/>
</dbReference>
<dbReference type="Gene3D" id="2.160.10.10">
    <property type="entry name" value="Hexapeptide repeat proteins"/>
    <property type="match status" value="1"/>
</dbReference>
<dbReference type="CDD" id="cd04647">
    <property type="entry name" value="LbH_MAT_like"/>
    <property type="match status" value="1"/>
</dbReference>
<dbReference type="EMBL" id="CXST01000002">
    <property type="protein sequence ID" value="CTQ45379.1"/>
    <property type="molecule type" value="Genomic_DNA"/>
</dbReference>
<dbReference type="SUPFAM" id="SSF51161">
    <property type="entry name" value="Trimeric LpxA-like enzymes"/>
    <property type="match status" value="1"/>
</dbReference>
<proteinExistence type="predicted"/>
<dbReference type="PANTHER" id="PTHR23416">
    <property type="entry name" value="SIALIC ACID SYNTHASE-RELATED"/>
    <property type="match status" value="1"/>
</dbReference>
<dbReference type="SUPFAM" id="SSF53335">
    <property type="entry name" value="S-adenosyl-L-methionine-dependent methyltransferases"/>
    <property type="match status" value="1"/>
</dbReference>
<dbReference type="NCBIfam" id="TIGR01444">
    <property type="entry name" value="fkbM_fam"/>
    <property type="match status" value="1"/>
</dbReference>
<protein>
    <submittedName>
        <fullName evidence="5">Galactoside O-acetyltransferase</fullName>
        <ecNumber evidence="5">2.3.1.18</ecNumber>
    </submittedName>
</protein>
<dbReference type="Pfam" id="PF00132">
    <property type="entry name" value="Hexapep"/>
    <property type="match status" value="1"/>
</dbReference>
<gene>
    <name evidence="5" type="primary">lacA</name>
    <name evidence="5" type="ORF">LAL4801_03829</name>
</gene>
<dbReference type="RefSeq" id="WP_055658413.1">
    <property type="nucleotide sequence ID" value="NZ_CXST01000002.1"/>
</dbReference>
<evidence type="ECO:0000256" key="2">
    <source>
        <dbReference type="ARBA" id="ARBA00022737"/>
    </source>
</evidence>
<keyword evidence="2" id="KW-0677">Repeat</keyword>
<evidence type="ECO:0000256" key="1">
    <source>
        <dbReference type="ARBA" id="ARBA00022679"/>
    </source>
</evidence>
<evidence type="ECO:0000256" key="3">
    <source>
        <dbReference type="ARBA" id="ARBA00023315"/>
    </source>
</evidence>
<dbReference type="PROSITE" id="PS00101">
    <property type="entry name" value="HEXAPEP_TRANSFERASES"/>
    <property type="match status" value="1"/>
</dbReference>
<dbReference type="OrthoDB" id="456767at2"/>
<dbReference type="GO" id="GO:0008870">
    <property type="term" value="F:galactoside O-acetyltransferase activity"/>
    <property type="evidence" value="ECO:0007669"/>
    <property type="project" value="UniProtKB-EC"/>
</dbReference>
<dbReference type="InterPro" id="IPR001451">
    <property type="entry name" value="Hexapep"/>
</dbReference>
<keyword evidence="1 5" id="KW-0808">Transferase</keyword>
<reference evidence="6" key="1">
    <citation type="submission" date="2015-07" db="EMBL/GenBank/DDBJ databases">
        <authorList>
            <person name="Rodrigo-Torres Lidia"/>
            <person name="Arahal R.David."/>
        </authorList>
    </citation>
    <scope>NUCLEOTIDE SEQUENCE [LARGE SCALE GENOMIC DNA]</scope>
    <source>
        <strain evidence="6">CECT 4801</strain>
    </source>
</reference>
<name>A0A0M6Y7K5_9HYPH</name>
<accession>A0A0M6Y7K5</accession>
<dbReference type="InterPro" id="IPR029063">
    <property type="entry name" value="SAM-dependent_MTases_sf"/>
</dbReference>
<keyword evidence="3 5" id="KW-0012">Acyltransferase</keyword>
<organism evidence="5 6">
    <name type="scientific">Roseibium aggregatum</name>
    <dbReference type="NCBI Taxonomy" id="187304"/>
    <lineage>
        <taxon>Bacteria</taxon>
        <taxon>Pseudomonadati</taxon>
        <taxon>Pseudomonadota</taxon>
        <taxon>Alphaproteobacteria</taxon>
        <taxon>Hyphomicrobiales</taxon>
        <taxon>Stappiaceae</taxon>
        <taxon>Roseibium</taxon>
    </lineage>
</organism>